<protein>
    <submittedName>
        <fullName evidence="2">Uncharacterized protein</fullName>
    </submittedName>
</protein>
<feature type="region of interest" description="Disordered" evidence="1">
    <location>
        <begin position="45"/>
        <end position="65"/>
    </location>
</feature>
<reference evidence="2 3" key="1">
    <citation type="journal article" date="2019" name="Commun. Biol.">
        <title>The bagworm genome reveals a unique fibroin gene that provides high tensile strength.</title>
        <authorList>
            <person name="Kono N."/>
            <person name="Nakamura H."/>
            <person name="Ohtoshi R."/>
            <person name="Tomita M."/>
            <person name="Numata K."/>
            <person name="Arakawa K."/>
        </authorList>
    </citation>
    <scope>NUCLEOTIDE SEQUENCE [LARGE SCALE GENOMIC DNA]</scope>
</reference>
<evidence type="ECO:0000313" key="3">
    <source>
        <dbReference type="Proteomes" id="UP000299102"/>
    </source>
</evidence>
<evidence type="ECO:0000313" key="2">
    <source>
        <dbReference type="EMBL" id="GBP56675.1"/>
    </source>
</evidence>
<organism evidence="2 3">
    <name type="scientific">Eumeta variegata</name>
    <name type="common">Bagworm moth</name>
    <name type="synonym">Eumeta japonica</name>
    <dbReference type="NCBI Taxonomy" id="151549"/>
    <lineage>
        <taxon>Eukaryota</taxon>
        <taxon>Metazoa</taxon>
        <taxon>Ecdysozoa</taxon>
        <taxon>Arthropoda</taxon>
        <taxon>Hexapoda</taxon>
        <taxon>Insecta</taxon>
        <taxon>Pterygota</taxon>
        <taxon>Neoptera</taxon>
        <taxon>Endopterygota</taxon>
        <taxon>Lepidoptera</taxon>
        <taxon>Glossata</taxon>
        <taxon>Ditrysia</taxon>
        <taxon>Tineoidea</taxon>
        <taxon>Psychidae</taxon>
        <taxon>Oiketicinae</taxon>
        <taxon>Eumeta</taxon>
    </lineage>
</organism>
<feature type="compositionally biased region" description="Basic residues" evidence="1">
    <location>
        <begin position="50"/>
        <end position="62"/>
    </location>
</feature>
<gene>
    <name evidence="2" type="ORF">EVAR_12354_1</name>
</gene>
<keyword evidence="3" id="KW-1185">Reference proteome</keyword>
<dbReference type="EMBL" id="BGZK01000698">
    <property type="protein sequence ID" value="GBP56675.1"/>
    <property type="molecule type" value="Genomic_DNA"/>
</dbReference>
<dbReference type="Proteomes" id="UP000299102">
    <property type="component" value="Unassembled WGS sequence"/>
</dbReference>
<accession>A0A4C1X332</accession>
<comment type="caution">
    <text evidence="2">The sequence shown here is derived from an EMBL/GenBank/DDBJ whole genome shotgun (WGS) entry which is preliminary data.</text>
</comment>
<name>A0A4C1X332_EUMVA</name>
<evidence type="ECO:0000256" key="1">
    <source>
        <dbReference type="SAM" id="MobiDB-lite"/>
    </source>
</evidence>
<sequence length="88" mass="10395">MLGPSNRFCEIFSFGASPERFRQRFSQIGQTEFGRRFRQTVARVPPRTRAAPRPRSGKRRPLRTSFHSYKNIRTCGSSLYKIEVYRRP</sequence>
<dbReference type="AlphaFoldDB" id="A0A4C1X332"/>
<proteinExistence type="predicted"/>